<reference evidence="4 6" key="2">
    <citation type="journal article" date="2013" name="Nature">
        <title>Insights into bilaterian evolution from three spiralian genomes.</title>
        <authorList>
            <person name="Simakov O."/>
            <person name="Marletaz F."/>
            <person name="Cho S.J."/>
            <person name="Edsinger-Gonzales E."/>
            <person name="Havlak P."/>
            <person name="Hellsten U."/>
            <person name="Kuo D.H."/>
            <person name="Larsson T."/>
            <person name="Lv J."/>
            <person name="Arendt D."/>
            <person name="Savage R."/>
            <person name="Osoegawa K."/>
            <person name="de Jong P."/>
            <person name="Grimwood J."/>
            <person name="Chapman J.A."/>
            <person name="Shapiro H."/>
            <person name="Aerts A."/>
            <person name="Otillar R.P."/>
            <person name="Terry A.Y."/>
            <person name="Boore J.L."/>
            <person name="Grigoriev I.V."/>
            <person name="Lindberg D.R."/>
            <person name="Seaver E.C."/>
            <person name="Weisblat D.A."/>
            <person name="Putnam N.H."/>
            <person name="Rokhsar D.S."/>
        </authorList>
    </citation>
    <scope>NUCLEOTIDE SEQUENCE</scope>
</reference>
<reference evidence="5" key="3">
    <citation type="submission" date="2015-06" db="UniProtKB">
        <authorList>
            <consortium name="EnsemblMetazoa"/>
        </authorList>
    </citation>
    <scope>IDENTIFICATION</scope>
</reference>
<organism evidence="5 6">
    <name type="scientific">Helobdella robusta</name>
    <name type="common">Californian leech</name>
    <dbReference type="NCBI Taxonomy" id="6412"/>
    <lineage>
        <taxon>Eukaryota</taxon>
        <taxon>Metazoa</taxon>
        <taxon>Spiralia</taxon>
        <taxon>Lophotrochozoa</taxon>
        <taxon>Annelida</taxon>
        <taxon>Clitellata</taxon>
        <taxon>Hirudinea</taxon>
        <taxon>Rhynchobdellida</taxon>
        <taxon>Glossiphoniidae</taxon>
        <taxon>Helobdella</taxon>
    </lineage>
</organism>
<dbReference type="HOGENOM" id="CLU_119224_0_1_1"/>
<accession>T1G3F9</accession>
<sequence length="149" mass="16442">MNQTSTSITVFQKDKPKEEANETPIPNFQKNPENLVALTQRQRLKLAVRDYGSTVVIFHVTISLASLGICYLAVSSGLDVVAWLSWLGVGKSILESRLATGASTFVISYAVHKVFAPVRIGITLTCTPLIVRYLRRVGFLKAPQKPQIK</sequence>
<feature type="domain" description="DUF1279" evidence="3">
    <location>
        <begin position="42"/>
        <end position="129"/>
    </location>
</feature>
<dbReference type="STRING" id="6412.T1G3F9"/>
<dbReference type="InterPro" id="IPR009688">
    <property type="entry name" value="FAM210A/B-like_dom"/>
</dbReference>
<dbReference type="eggNOG" id="KOG4526">
    <property type="taxonomic scope" value="Eukaryota"/>
</dbReference>
<keyword evidence="6" id="KW-1185">Reference proteome</keyword>
<dbReference type="GeneID" id="20215607"/>
<dbReference type="Pfam" id="PF06916">
    <property type="entry name" value="FAM210A-B_dom"/>
    <property type="match status" value="1"/>
</dbReference>
<keyword evidence="2" id="KW-1133">Transmembrane helix</keyword>
<dbReference type="Proteomes" id="UP000015101">
    <property type="component" value="Unassembled WGS sequence"/>
</dbReference>
<dbReference type="AlphaFoldDB" id="T1G3F9"/>
<dbReference type="OrthoDB" id="426386at2759"/>
<feature type="compositionally biased region" description="Polar residues" evidence="1">
    <location>
        <begin position="1"/>
        <end position="10"/>
    </location>
</feature>
<reference evidence="6" key="1">
    <citation type="submission" date="2012-12" db="EMBL/GenBank/DDBJ databases">
        <authorList>
            <person name="Hellsten U."/>
            <person name="Grimwood J."/>
            <person name="Chapman J.A."/>
            <person name="Shapiro H."/>
            <person name="Aerts A."/>
            <person name="Otillar R.P."/>
            <person name="Terry A.Y."/>
            <person name="Boore J.L."/>
            <person name="Simakov O."/>
            <person name="Marletaz F."/>
            <person name="Cho S.-J."/>
            <person name="Edsinger-Gonzales E."/>
            <person name="Havlak P."/>
            <person name="Kuo D.-H."/>
            <person name="Larsson T."/>
            <person name="Lv J."/>
            <person name="Arendt D."/>
            <person name="Savage R."/>
            <person name="Osoegawa K."/>
            <person name="de Jong P."/>
            <person name="Lindberg D.R."/>
            <person name="Seaver E.C."/>
            <person name="Weisblat D.A."/>
            <person name="Putnam N.H."/>
            <person name="Grigoriev I.V."/>
            <person name="Rokhsar D.S."/>
        </authorList>
    </citation>
    <scope>NUCLEOTIDE SEQUENCE</scope>
</reference>
<dbReference type="CTD" id="20215607"/>
<dbReference type="InParanoid" id="T1G3F9"/>
<dbReference type="FunCoup" id="T1G3F9">
    <property type="interactions" value="36"/>
</dbReference>
<dbReference type="EMBL" id="KB096457">
    <property type="protein sequence ID" value="ESO04579.1"/>
    <property type="molecule type" value="Genomic_DNA"/>
</dbReference>
<dbReference type="GO" id="GO:0005739">
    <property type="term" value="C:mitochondrion"/>
    <property type="evidence" value="ECO:0000318"/>
    <property type="project" value="GO_Central"/>
</dbReference>
<dbReference type="EMBL" id="AMQM01004121">
    <property type="status" value="NOT_ANNOTATED_CDS"/>
    <property type="molecule type" value="Genomic_DNA"/>
</dbReference>
<dbReference type="RefSeq" id="XP_009017158.1">
    <property type="nucleotide sequence ID" value="XM_009018910.1"/>
</dbReference>
<feature type="transmembrane region" description="Helical" evidence="2">
    <location>
        <begin position="51"/>
        <end position="74"/>
    </location>
</feature>
<dbReference type="OMA" id="CFKQNYS"/>
<evidence type="ECO:0000256" key="1">
    <source>
        <dbReference type="SAM" id="MobiDB-lite"/>
    </source>
</evidence>
<name>T1G3F9_HELRO</name>
<gene>
    <name evidence="5" type="primary">20215607</name>
    <name evidence="4" type="ORF">HELRODRAFT_78789</name>
</gene>
<dbReference type="EnsemblMetazoa" id="HelroT78789">
    <property type="protein sequence ID" value="HelroP78789"/>
    <property type="gene ID" value="HelroG78789"/>
</dbReference>
<keyword evidence="2" id="KW-0812">Transmembrane</keyword>
<proteinExistence type="predicted"/>
<feature type="transmembrane region" description="Helical" evidence="2">
    <location>
        <begin position="114"/>
        <end position="134"/>
    </location>
</feature>
<evidence type="ECO:0000259" key="3">
    <source>
        <dbReference type="Pfam" id="PF06916"/>
    </source>
</evidence>
<dbReference type="KEGG" id="hro:HELRODRAFT_78789"/>
<evidence type="ECO:0000313" key="5">
    <source>
        <dbReference type="EnsemblMetazoa" id="HelroP78789"/>
    </source>
</evidence>
<dbReference type="PANTHER" id="PTHR21377">
    <property type="entry name" value="PROTEIN FAM210B, MITOCHONDRIAL"/>
    <property type="match status" value="1"/>
</dbReference>
<protein>
    <recommendedName>
        <fullName evidence="3">DUF1279 domain-containing protein</fullName>
    </recommendedName>
</protein>
<evidence type="ECO:0000313" key="4">
    <source>
        <dbReference type="EMBL" id="ESO04579.1"/>
    </source>
</evidence>
<dbReference type="InterPro" id="IPR045866">
    <property type="entry name" value="FAM210A/B-like"/>
</dbReference>
<feature type="region of interest" description="Disordered" evidence="1">
    <location>
        <begin position="1"/>
        <end position="26"/>
    </location>
</feature>
<dbReference type="PANTHER" id="PTHR21377:SF0">
    <property type="entry name" value="PROTEIN FAM210B, MITOCHONDRIAL"/>
    <property type="match status" value="1"/>
</dbReference>
<evidence type="ECO:0000313" key="6">
    <source>
        <dbReference type="Proteomes" id="UP000015101"/>
    </source>
</evidence>
<keyword evidence="2" id="KW-0472">Membrane</keyword>
<evidence type="ECO:0000256" key="2">
    <source>
        <dbReference type="SAM" id="Phobius"/>
    </source>
</evidence>